<dbReference type="Pfam" id="PF00682">
    <property type="entry name" value="HMGL-like"/>
    <property type="match status" value="1"/>
</dbReference>
<evidence type="ECO:0000259" key="1">
    <source>
        <dbReference type="PROSITE" id="PS50991"/>
    </source>
</evidence>
<dbReference type="GO" id="GO:0006094">
    <property type="term" value="P:gluconeogenesis"/>
    <property type="evidence" value="ECO:0007669"/>
    <property type="project" value="TreeGrafter"/>
</dbReference>
<proteinExistence type="predicted"/>
<dbReference type="InterPro" id="IPR055268">
    <property type="entry name" value="PCB-like"/>
</dbReference>
<sequence>MTIAITDVVLRDAHQSLFATRLRLDDMLPIAAALDDVGYGSLECWGGATFDACIRFLGEDPWLRLRELKKAMPKTPLQMLLRGQNLLGYRHYADDVVERFVERAVKNGMDVFRVFDAMNDPRNMKAALQAVRSHGAHAQGTLSYTTSPAHTLQTWLDLTEQLLETGVDSIAIKDMSGILTPMAAYELVSEIKKRFEVRLHLHCHATTGMAEMALLKAIEAGVDGVDTAISSMSATYGHPGTEALVATLAGTQHDTGLDILKLESIAAYFREVRKKYHAFEGQLKGYDSRILVAQVPGGMLTNLESQLKQQNAADKLD</sequence>
<organism evidence="2">
    <name type="scientific">Salmonella montevideo</name>
    <dbReference type="NCBI Taxonomy" id="115981"/>
    <lineage>
        <taxon>Bacteria</taxon>
        <taxon>Pseudomonadati</taxon>
        <taxon>Pseudomonadota</taxon>
        <taxon>Gammaproteobacteria</taxon>
        <taxon>Enterobacterales</taxon>
        <taxon>Enterobacteriaceae</taxon>
        <taxon>Salmonella</taxon>
    </lineage>
</organism>
<dbReference type="InterPro" id="IPR000891">
    <property type="entry name" value="PYR_CT"/>
</dbReference>
<keyword evidence="2" id="KW-0456">Lyase</keyword>
<accession>A0A5W2DG68</accession>
<protein>
    <submittedName>
        <fullName evidence="2">Oxaloacetate decarboxylase</fullName>
        <ecNumber evidence="2">4.1.1.112</ecNumber>
    </submittedName>
</protein>
<feature type="non-terminal residue" evidence="2">
    <location>
        <position position="317"/>
    </location>
</feature>
<comment type="caution">
    <text evidence="2">The sequence shown here is derived from an EMBL/GenBank/DDBJ whole genome shotgun (WGS) entry which is preliminary data.</text>
</comment>
<dbReference type="GO" id="GO:0005737">
    <property type="term" value="C:cytoplasm"/>
    <property type="evidence" value="ECO:0007669"/>
    <property type="project" value="TreeGrafter"/>
</dbReference>
<dbReference type="NCBIfam" id="NF006761">
    <property type="entry name" value="PRK09282.1"/>
    <property type="match status" value="1"/>
</dbReference>
<reference evidence="2" key="1">
    <citation type="submission" date="2018-06" db="EMBL/GenBank/DDBJ databases">
        <authorList>
            <person name="Ashton P.M."/>
            <person name="Dallman T."/>
            <person name="Nair S."/>
            <person name="De Pinna E."/>
            <person name="Peters T."/>
            <person name="Grant K."/>
        </authorList>
    </citation>
    <scope>NUCLEOTIDE SEQUENCE</scope>
    <source>
        <strain evidence="2">401701</strain>
    </source>
</reference>
<dbReference type="PANTHER" id="PTHR43778:SF2">
    <property type="entry name" value="PYRUVATE CARBOXYLASE, MITOCHONDRIAL"/>
    <property type="match status" value="1"/>
</dbReference>
<dbReference type="EMBL" id="AAHIBZ010000002">
    <property type="protein sequence ID" value="EBW3453932.1"/>
    <property type="molecule type" value="Genomic_DNA"/>
</dbReference>
<dbReference type="Gene3D" id="3.20.20.70">
    <property type="entry name" value="Aldolase class I"/>
    <property type="match status" value="1"/>
</dbReference>
<dbReference type="AlphaFoldDB" id="A0A5W2DG68"/>
<dbReference type="Pfam" id="PF02436">
    <property type="entry name" value="PYC_OADA"/>
    <property type="match status" value="1"/>
</dbReference>
<dbReference type="InterPro" id="IPR013785">
    <property type="entry name" value="Aldolase_TIM"/>
</dbReference>
<dbReference type="SUPFAM" id="SSF51569">
    <property type="entry name" value="Aldolase"/>
    <property type="match status" value="1"/>
</dbReference>
<evidence type="ECO:0000313" key="2">
    <source>
        <dbReference type="EMBL" id="EBW3453932.1"/>
    </source>
</evidence>
<gene>
    <name evidence="2" type="ORF">DPE74_02990</name>
</gene>
<name>A0A5W2DG68_SALMO</name>
<dbReference type="GO" id="GO:0008948">
    <property type="term" value="F:oxaloacetate decarboxylase activity"/>
    <property type="evidence" value="ECO:0007669"/>
    <property type="project" value="UniProtKB-EC"/>
</dbReference>
<dbReference type="EC" id="4.1.1.112" evidence="2"/>
<dbReference type="PROSITE" id="PS50991">
    <property type="entry name" value="PYR_CT"/>
    <property type="match status" value="1"/>
</dbReference>
<feature type="domain" description="Pyruvate carboxyltransferase" evidence="1">
    <location>
        <begin position="3"/>
        <end position="263"/>
    </location>
</feature>
<dbReference type="CDD" id="cd07937">
    <property type="entry name" value="DRE_TIM_PC_TC_5S"/>
    <property type="match status" value="1"/>
</dbReference>
<dbReference type="PANTHER" id="PTHR43778">
    <property type="entry name" value="PYRUVATE CARBOXYLASE"/>
    <property type="match status" value="1"/>
</dbReference>
<dbReference type="InterPro" id="IPR003379">
    <property type="entry name" value="Carboxylase_cons_dom"/>
</dbReference>
<dbReference type="GO" id="GO:0004736">
    <property type="term" value="F:pyruvate carboxylase activity"/>
    <property type="evidence" value="ECO:0007669"/>
    <property type="project" value="TreeGrafter"/>
</dbReference>